<gene>
    <name evidence="1" type="ORF">SH601_02005</name>
</gene>
<evidence type="ECO:0000313" key="1">
    <source>
        <dbReference type="EMBL" id="MDX8044748.1"/>
    </source>
</evidence>
<organism evidence="1 2">
    <name type="scientific">Gracilibacillus pellucidus</name>
    <dbReference type="NCBI Taxonomy" id="3095368"/>
    <lineage>
        <taxon>Bacteria</taxon>
        <taxon>Bacillati</taxon>
        <taxon>Bacillota</taxon>
        <taxon>Bacilli</taxon>
        <taxon>Bacillales</taxon>
        <taxon>Bacillaceae</taxon>
        <taxon>Gracilibacillus</taxon>
    </lineage>
</organism>
<evidence type="ECO:0000313" key="2">
    <source>
        <dbReference type="Proteomes" id="UP001277972"/>
    </source>
</evidence>
<accession>A0ACC6M1F7</accession>
<keyword evidence="2" id="KW-1185">Reference proteome</keyword>
<dbReference type="Proteomes" id="UP001277972">
    <property type="component" value="Unassembled WGS sequence"/>
</dbReference>
<proteinExistence type="predicted"/>
<dbReference type="EMBL" id="JAWZSR010000001">
    <property type="protein sequence ID" value="MDX8044748.1"/>
    <property type="molecule type" value="Genomic_DNA"/>
</dbReference>
<sequence length="133" mass="14893">MKNLKRIGWLIGGGISLLIGFIGVVAPLVPTTPLIILAAFCFSKSSKTLHQWLIMNKYFGHYIQDYQKGKGVPFKIKVIAVVSVWLSMLVTLITIPLLFVRILMLFVASFVSIFIFTSPILKSKQEYEASSNK</sequence>
<name>A0ACC6M1F7_9BACI</name>
<comment type="caution">
    <text evidence="1">The sequence shown here is derived from an EMBL/GenBank/DDBJ whole genome shotgun (WGS) entry which is preliminary data.</text>
</comment>
<reference evidence="1" key="1">
    <citation type="submission" date="2023-11" db="EMBL/GenBank/DDBJ databases">
        <title>Gracilibacillus pellucida a moderately halophilic bacterium isolated from saline soil in Xinjiang province.</title>
        <authorList>
            <person name="Zhang Z."/>
            <person name="Tan F."/>
            <person name="Wang Y."/>
            <person name="Xia M."/>
        </authorList>
    </citation>
    <scope>NUCLEOTIDE SEQUENCE</scope>
    <source>
        <strain evidence="1">S3-1-1</strain>
    </source>
</reference>
<protein>
    <submittedName>
        <fullName evidence="1">YbaN family protein</fullName>
    </submittedName>
</protein>